<dbReference type="Gene3D" id="1.10.260.40">
    <property type="entry name" value="lambda repressor-like DNA-binding domains"/>
    <property type="match status" value="1"/>
</dbReference>
<dbReference type="GO" id="GO:0003677">
    <property type="term" value="F:DNA binding"/>
    <property type="evidence" value="ECO:0007669"/>
    <property type="project" value="UniProtKB-KW"/>
</dbReference>
<evidence type="ECO:0000259" key="2">
    <source>
        <dbReference type="PROSITE" id="PS50943"/>
    </source>
</evidence>
<dbReference type="SMART" id="SM00530">
    <property type="entry name" value="HTH_XRE"/>
    <property type="match status" value="1"/>
</dbReference>
<dbReference type="InterPro" id="IPR001387">
    <property type="entry name" value="Cro/C1-type_HTH"/>
</dbReference>
<name>A0A940WXU5_9BACI</name>
<sequence>MLSSRLSALRKNRNLTQADQAKVLGIARTTYAMYEQGNREPDYDTLKKLADFFDVDTDYLLGRTDKPRSEVSIAYDGGYIDVEDDEEAEYLLQQQAEYRRLKERFMKEKRKDQGE</sequence>
<evidence type="ECO:0000313" key="3">
    <source>
        <dbReference type="EMBL" id="MBP3950301.1"/>
    </source>
</evidence>
<dbReference type="EMBL" id="JAGKSQ010000002">
    <property type="protein sequence ID" value="MBP3950301.1"/>
    <property type="molecule type" value="Genomic_DNA"/>
</dbReference>
<keyword evidence="1" id="KW-0238">DNA-binding</keyword>
<reference evidence="3" key="1">
    <citation type="submission" date="2021-03" db="EMBL/GenBank/DDBJ databases">
        <title>Bacillus suaedae sp. nov., isolated from Suaeda aralocaspica.</title>
        <authorList>
            <person name="Lei R.F.R."/>
        </authorList>
    </citation>
    <scope>NUCLEOTIDE SEQUENCE</scope>
    <source>
        <strain evidence="3">YZJH907-2</strain>
    </source>
</reference>
<dbReference type="AlphaFoldDB" id="A0A940WXU5"/>
<dbReference type="SUPFAM" id="SSF47413">
    <property type="entry name" value="lambda repressor-like DNA-binding domains"/>
    <property type="match status" value="1"/>
</dbReference>
<dbReference type="PROSITE" id="PS50943">
    <property type="entry name" value="HTH_CROC1"/>
    <property type="match status" value="1"/>
</dbReference>
<dbReference type="CDD" id="cd00093">
    <property type="entry name" value="HTH_XRE"/>
    <property type="match status" value="1"/>
</dbReference>
<feature type="domain" description="HTH cro/C1-type" evidence="2">
    <location>
        <begin position="6"/>
        <end position="60"/>
    </location>
</feature>
<dbReference type="RefSeq" id="WP_210595953.1">
    <property type="nucleotide sequence ID" value="NZ_JAGKSQ010000002.1"/>
</dbReference>
<keyword evidence="4" id="KW-1185">Reference proteome</keyword>
<comment type="caution">
    <text evidence="3">The sequence shown here is derived from an EMBL/GenBank/DDBJ whole genome shotgun (WGS) entry which is preliminary data.</text>
</comment>
<protein>
    <submittedName>
        <fullName evidence="3">Helix-turn-helix transcriptional regulator</fullName>
    </submittedName>
</protein>
<dbReference type="Proteomes" id="UP000678228">
    <property type="component" value="Unassembled WGS sequence"/>
</dbReference>
<dbReference type="PANTHER" id="PTHR46558:SF14">
    <property type="entry name" value="HTH-TYPE TRANSCRIPTIONAL REGULATOR ANSR"/>
    <property type="match status" value="1"/>
</dbReference>
<evidence type="ECO:0000313" key="4">
    <source>
        <dbReference type="Proteomes" id="UP000678228"/>
    </source>
</evidence>
<gene>
    <name evidence="3" type="ORF">J7W16_04090</name>
</gene>
<organism evidence="3 4">
    <name type="scientific">Halalkalibacter suaedae</name>
    <dbReference type="NCBI Taxonomy" id="2822140"/>
    <lineage>
        <taxon>Bacteria</taxon>
        <taxon>Bacillati</taxon>
        <taxon>Bacillota</taxon>
        <taxon>Bacilli</taxon>
        <taxon>Bacillales</taxon>
        <taxon>Bacillaceae</taxon>
        <taxon>Halalkalibacter</taxon>
    </lineage>
</organism>
<dbReference type="PANTHER" id="PTHR46558">
    <property type="entry name" value="TRACRIPTIONAL REGULATORY PROTEIN-RELATED-RELATED"/>
    <property type="match status" value="1"/>
</dbReference>
<proteinExistence type="predicted"/>
<dbReference type="Pfam" id="PF01381">
    <property type="entry name" value="HTH_3"/>
    <property type="match status" value="1"/>
</dbReference>
<evidence type="ECO:0000256" key="1">
    <source>
        <dbReference type="ARBA" id="ARBA00023125"/>
    </source>
</evidence>
<dbReference type="InterPro" id="IPR010982">
    <property type="entry name" value="Lambda_DNA-bd_dom_sf"/>
</dbReference>
<accession>A0A940WXU5</accession>